<name>A0A1B8PYG2_MORLA</name>
<dbReference type="OrthoDB" id="9968450at2"/>
<sequence>MRYLLLIPIITLTACVNTPYQSNNKIEQITQTVQSDVFIIYFDKDKKDNLLTHINHHHDEIIYLYQNMNAVAVKITATDLDKQIQSYQAIDGVLQITKNQTMQLH</sequence>
<comment type="caution">
    <text evidence="1">The sequence shown here is derived from an EMBL/GenBank/DDBJ whole genome shotgun (WGS) entry which is preliminary data.</text>
</comment>
<reference evidence="1 2" key="1">
    <citation type="submission" date="2016-06" db="EMBL/GenBank/DDBJ databases">
        <title>Draft genome of Moraxella lacunata CCUG 57757A.</title>
        <authorList>
            <person name="Salva-Serra F."/>
            <person name="Engstrom-Jakobsson H."/>
            <person name="Thorell K."/>
            <person name="Gonzales-Siles L."/>
            <person name="Karlsson R."/>
            <person name="Boulund F."/>
            <person name="Engstrand L."/>
            <person name="Kristiansson E."/>
            <person name="Moore E."/>
        </authorList>
    </citation>
    <scope>NUCLEOTIDE SEQUENCE [LARGE SCALE GENOMIC DNA]</scope>
    <source>
        <strain evidence="1 2">CCUG 57757A</strain>
    </source>
</reference>
<dbReference type="AlphaFoldDB" id="A0A1B8PYG2"/>
<protein>
    <recommendedName>
        <fullName evidence="3">Inhibitor I9 domain-containing protein</fullName>
    </recommendedName>
</protein>
<proteinExistence type="predicted"/>
<dbReference type="Proteomes" id="UP000092607">
    <property type="component" value="Unassembled WGS sequence"/>
</dbReference>
<organism evidence="1 2">
    <name type="scientific">Moraxella lacunata</name>
    <dbReference type="NCBI Taxonomy" id="477"/>
    <lineage>
        <taxon>Bacteria</taxon>
        <taxon>Pseudomonadati</taxon>
        <taxon>Pseudomonadota</taxon>
        <taxon>Gammaproteobacteria</taxon>
        <taxon>Moraxellales</taxon>
        <taxon>Moraxellaceae</taxon>
        <taxon>Moraxella</taxon>
    </lineage>
</organism>
<evidence type="ECO:0008006" key="3">
    <source>
        <dbReference type="Google" id="ProtNLM"/>
    </source>
</evidence>
<dbReference type="EMBL" id="LZMS01000074">
    <property type="protein sequence ID" value="OBX61208.1"/>
    <property type="molecule type" value="Genomic_DNA"/>
</dbReference>
<accession>A0A1B8PYG2</accession>
<evidence type="ECO:0000313" key="2">
    <source>
        <dbReference type="Proteomes" id="UP000092607"/>
    </source>
</evidence>
<dbReference type="PROSITE" id="PS51257">
    <property type="entry name" value="PROKAR_LIPOPROTEIN"/>
    <property type="match status" value="1"/>
</dbReference>
<dbReference type="RefSeq" id="WP_065256466.1">
    <property type="nucleotide sequence ID" value="NZ_JARDJM010000012.1"/>
</dbReference>
<evidence type="ECO:0000313" key="1">
    <source>
        <dbReference type="EMBL" id="OBX61208.1"/>
    </source>
</evidence>
<gene>
    <name evidence="1" type="ORF">A9309_08530</name>
</gene>